<sequence length="296" mass="33760">MINSDILGAGQGMNLYFSNITISDLAESIFRLSINVDQFPALMSSNIVERRIFWSSEDDFKHFILNQWEVLPSVVRRFLSASLEVDEIFTSFMQSLCFKDSFPSALSSILQDLISCLPIDSDELDILNFLMEVRNKLGCPLINEQDIRCQEAYNDGYTVALRGMEFRFERVALIVDRLASIFGQPSAGVNMYLTPPHSQGFARHYDDHCVFVCQIFGSKQWKIFSQPNGQLPRLYDPCNILNNETIDNTRDCYNFFLNEGDVLYIPRGCPYEACTHYDKQDGSVGFSLHLTLGVEV</sequence>
<evidence type="ECO:0000256" key="3">
    <source>
        <dbReference type="RuleBase" id="RU366061"/>
    </source>
</evidence>
<gene>
    <name evidence="5" type="ORF">EPI10_014314</name>
</gene>
<proteinExistence type="inferred from homology"/>
<evidence type="ECO:0000313" key="5">
    <source>
        <dbReference type="EMBL" id="KAA3468419.1"/>
    </source>
</evidence>
<keyword evidence="3" id="KW-0804">Transcription</keyword>
<dbReference type="GO" id="GO:0005506">
    <property type="term" value="F:iron ion binding"/>
    <property type="evidence" value="ECO:0007669"/>
    <property type="project" value="UniProtKB-UniRule"/>
</dbReference>
<dbReference type="PANTHER" id="PTHR13096">
    <property type="entry name" value="MINA53 MYC INDUCED NUCLEAR ANTIGEN"/>
    <property type="match status" value="1"/>
</dbReference>
<comment type="subcellular location">
    <subcellularLocation>
        <location evidence="3">Nucleus</location>
    </subcellularLocation>
</comment>
<protein>
    <recommendedName>
        <fullName evidence="3">Bifunctional lysine-specific demethylase and histidyl-hydroxylase</fullName>
        <ecNumber evidence="3">1.14.11.-</ecNumber>
    </recommendedName>
</protein>
<comment type="similarity">
    <text evidence="3">Belongs to the ROX family.</text>
</comment>
<dbReference type="InterPro" id="IPR003347">
    <property type="entry name" value="JmjC_dom"/>
</dbReference>
<keyword evidence="3" id="KW-0560">Oxidoreductase</keyword>
<evidence type="ECO:0000256" key="2">
    <source>
        <dbReference type="ARBA" id="ARBA00023004"/>
    </source>
</evidence>
<comment type="caution">
    <text evidence="5">The sequence shown here is derived from an EMBL/GenBank/DDBJ whole genome shotgun (WGS) entry which is preliminary data.</text>
</comment>
<dbReference type="PROSITE" id="PS51184">
    <property type="entry name" value="JMJC"/>
    <property type="match status" value="1"/>
</dbReference>
<keyword evidence="6" id="KW-1185">Reference proteome</keyword>
<evidence type="ECO:0000313" key="6">
    <source>
        <dbReference type="Proteomes" id="UP000325315"/>
    </source>
</evidence>
<dbReference type="SUPFAM" id="SSF51197">
    <property type="entry name" value="Clavaminate synthase-like"/>
    <property type="match status" value="1"/>
</dbReference>
<feature type="domain" description="JmjC" evidence="4">
    <location>
        <begin position="157"/>
        <end position="296"/>
    </location>
</feature>
<dbReference type="EMBL" id="SMMG02000006">
    <property type="protein sequence ID" value="KAA3468419.1"/>
    <property type="molecule type" value="Genomic_DNA"/>
</dbReference>
<dbReference type="GO" id="GO:0032453">
    <property type="term" value="F:histone H3K4 demethylase activity"/>
    <property type="evidence" value="ECO:0007669"/>
    <property type="project" value="TreeGrafter"/>
</dbReference>
<dbReference type="PANTHER" id="PTHR13096:SF9">
    <property type="entry name" value="BIFUNCTIONAL LYSINE-SPECIFIC DEMETHYLASE AND HISTIDYL-HYDROXYLASE"/>
    <property type="match status" value="1"/>
</dbReference>
<dbReference type="InterPro" id="IPR039994">
    <property type="entry name" value="NO66-like"/>
</dbReference>
<dbReference type="Gene3D" id="2.60.120.650">
    <property type="entry name" value="Cupin"/>
    <property type="match status" value="1"/>
</dbReference>
<keyword evidence="2 3" id="KW-0408">Iron</keyword>
<dbReference type="Proteomes" id="UP000325315">
    <property type="component" value="Unassembled WGS sequence"/>
</dbReference>
<evidence type="ECO:0000259" key="4">
    <source>
        <dbReference type="PROSITE" id="PS51184"/>
    </source>
</evidence>
<comment type="function">
    <text evidence="3">Oxygenase that can act as both a histone lysine demethylase and a ribosomal histidine hydroxylase.</text>
</comment>
<dbReference type="GO" id="GO:0051864">
    <property type="term" value="F:histone H3K36 demethylase activity"/>
    <property type="evidence" value="ECO:0007669"/>
    <property type="project" value="TreeGrafter"/>
</dbReference>
<keyword evidence="3" id="KW-0223">Dioxygenase</keyword>
<keyword evidence="1 3" id="KW-0479">Metal-binding</keyword>
<dbReference type="GO" id="GO:0005730">
    <property type="term" value="C:nucleolus"/>
    <property type="evidence" value="ECO:0007669"/>
    <property type="project" value="TreeGrafter"/>
</dbReference>
<dbReference type="AlphaFoldDB" id="A0A5B6VGV2"/>
<reference evidence="6" key="1">
    <citation type="journal article" date="2019" name="Plant Biotechnol. J.">
        <title>Genome sequencing of the Australian wild diploid species Gossypium australe highlights disease resistance and delayed gland morphogenesis.</title>
        <authorList>
            <person name="Cai Y."/>
            <person name="Cai X."/>
            <person name="Wang Q."/>
            <person name="Wang P."/>
            <person name="Zhang Y."/>
            <person name="Cai C."/>
            <person name="Xu Y."/>
            <person name="Wang K."/>
            <person name="Zhou Z."/>
            <person name="Wang C."/>
            <person name="Geng S."/>
            <person name="Li B."/>
            <person name="Dong Q."/>
            <person name="Hou Y."/>
            <person name="Wang H."/>
            <person name="Ai P."/>
            <person name="Liu Z."/>
            <person name="Yi F."/>
            <person name="Sun M."/>
            <person name="An G."/>
            <person name="Cheng J."/>
            <person name="Zhang Y."/>
            <person name="Shi Q."/>
            <person name="Xie Y."/>
            <person name="Shi X."/>
            <person name="Chang Y."/>
            <person name="Huang F."/>
            <person name="Chen Y."/>
            <person name="Hong S."/>
            <person name="Mi L."/>
            <person name="Sun Q."/>
            <person name="Zhang L."/>
            <person name="Zhou B."/>
            <person name="Peng R."/>
            <person name="Zhang X."/>
            <person name="Liu F."/>
        </authorList>
    </citation>
    <scope>NUCLEOTIDE SEQUENCE [LARGE SCALE GENOMIC DNA]</scope>
    <source>
        <strain evidence="6">cv. PA1801</strain>
    </source>
</reference>
<dbReference type="OrthoDB" id="425950at2759"/>
<comment type="cofactor">
    <cofactor evidence="3">
        <name>Fe(2+)</name>
        <dbReference type="ChEBI" id="CHEBI:29033"/>
    </cofactor>
    <text evidence="3">Binds 1 Fe(2+) ion per subunit.</text>
</comment>
<keyword evidence="3" id="KW-0539">Nucleus</keyword>
<evidence type="ECO:0000256" key="1">
    <source>
        <dbReference type="ARBA" id="ARBA00022723"/>
    </source>
</evidence>
<accession>A0A5B6VGV2</accession>
<dbReference type="Pfam" id="PF08007">
    <property type="entry name" value="JmjC_2"/>
    <property type="match status" value="1"/>
</dbReference>
<organism evidence="5 6">
    <name type="scientific">Gossypium australe</name>
    <dbReference type="NCBI Taxonomy" id="47621"/>
    <lineage>
        <taxon>Eukaryota</taxon>
        <taxon>Viridiplantae</taxon>
        <taxon>Streptophyta</taxon>
        <taxon>Embryophyta</taxon>
        <taxon>Tracheophyta</taxon>
        <taxon>Spermatophyta</taxon>
        <taxon>Magnoliopsida</taxon>
        <taxon>eudicotyledons</taxon>
        <taxon>Gunneridae</taxon>
        <taxon>Pentapetalae</taxon>
        <taxon>rosids</taxon>
        <taxon>malvids</taxon>
        <taxon>Malvales</taxon>
        <taxon>Malvaceae</taxon>
        <taxon>Malvoideae</taxon>
        <taxon>Gossypium</taxon>
    </lineage>
</organism>
<name>A0A5B6VGV2_9ROSI</name>
<keyword evidence="3" id="KW-0805">Transcription regulation</keyword>
<dbReference type="EC" id="1.14.11.-" evidence="3"/>